<dbReference type="RefSeq" id="WP_026948445.1">
    <property type="nucleotide sequence ID" value="NZ_CP012331.1"/>
</dbReference>
<dbReference type="GeneID" id="94685208"/>
<proteinExistence type="predicted"/>
<name>A0A9Q3ZEP1_9GAMM</name>
<evidence type="ECO:0000313" key="3">
    <source>
        <dbReference type="Proteomes" id="UP001107961"/>
    </source>
</evidence>
<evidence type="ECO:0000313" key="2">
    <source>
        <dbReference type="EMBL" id="MCE7508726.1"/>
    </source>
</evidence>
<comment type="caution">
    <text evidence="2">The sequence shown here is derived from an EMBL/GenBank/DDBJ whole genome shotgun (WGS) entry which is preliminary data.</text>
</comment>
<feature type="transmembrane region" description="Helical" evidence="1">
    <location>
        <begin position="159"/>
        <end position="183"/>
    </location>
</feature>
<dbReference type="EMBL" id="JAJVKT010000009">
    <property type="protein sequence ID" value="MCE7508726.1"/>
    <property type="molecule type" value="Genomic_DNA"/>
</dbReference>
<reference evidence="2" key="1">
    <citation type="submission" date="2022-01" db="EMBL/GenBank/DDBJ databases">
        <authorList>
            <person name="Karlyshev A.V."/>
            <person name="Jaspars M."/>
        </authorList>
    </citation>
    <scope>NUCLEOTIDE SEQUENCE</scope>
    <source>
        <strain evidence="2">AGSA3-2</strain>
    </source>
</reference>
<keyword evidence="1" id="KW-0472">Membrane</keyword>
<keyword evidence="1" id="KW-1133">Transmembrane helix</keyword>
<dbReference type="AlphaFoldDB" id="A0A9Q3ZEP1"/>
<dbReference type="Proteomes" id="UP001107961">
    <property type="component" value="Unassembled WGS sequence"/>
</dbReference>
<evidence type="ECO:0000256" key="1">
    <source>
        <dbReference type="SAM" id="Phobius"/>
    </source>
</evidence>
<gene>
    <name evidence="2" type="ORF">LZG35_08765</name>
</gene>
<keyword evidence="3" id="KW-1185">Reference proteome</keyword>
<keyword evidence="1" id="KW-0812">Transmembrane</keyword>
<dbReference type="KEGG" id="axe:P40_02190"/>
<feature type="transmembrane region" description="Helical" evidence="1">
    <location>
        <begin position="49"/>
        <end position="73"/>
    </location>
</feature>
<sequence>MIFERLKEALYFWRRHLAALFLISAPFALLGEAAQWVMGPFLMFDGDQLTGINLSVGLVMLLIRPLAEGALIMQLASIHQGRAQGVIACTLPALMLYPALVLTYFLIGIGVTLGWTLLFFPALWVYTRLCFAPFRVVLHRQSPIAALRGAFQYSGPCQWPLLGAILLTGLIMFGLIGLTNTLFVGLLGESAGVGLVINVLASLITTLINVVVFRFWLLNDPGTQQT</sequence>
<protein>
    <submittedName>
        <fullName evidence="2">Uncharacterized protein</fullName>
    </submittedName>
</protein>
<organism evidence="2 3">
    <name type="scientific">Alloalcanivorax xenomutans</name>
    <dbReference type="NCBI Taxonomy" id="1094342"/>
    <lineage>
        <taxon>Bacteria</taxon>
        <taxon>Pseudomonadati</taxon>
        <taxon>Pseudomonadota</taxon>
        <taxon>Gammaproteobacteria</taxon>
        <taxon>Oceanospirillales</taxon>
        <taxon>Alcanivoracaceae</taxon>
        <taxon>Alloalcanivorax</taxon>
    </lineage>
</organism>
<feature type="transmembrane region" description="Helical" evidence="1">
    <location>
        <begin position="85"/>
        <end position="107"/>
    </location>
</feature>
<feature type="transmembrane region" description="Helical" evidence="1">
    <location>
        <begin position="195"/>
        <end position="217"/>
    </location>
</feature>
<accession>A0A9Q3ZEP1</accession>
<feature type="transmembrane region" description="Helical" evidence="1">
    <location>
        <begin position="113"/>
        <end position="138"/>
    </location>
</feature>